<name>A0A4Q2DSL1_9AGAR</name>
<dbReference type="PROSITE" id="PS50994">
    <property type="entry name" value="INTEGRASE"/>
    <property type="match status" value="1"/>
</dbReference>
<dbReference type="STRING" id="2316362.A0A4Q2DSL1"/>
<dbReference type="PANTHER" id="PTHR46177">
    <property type="entry name" value="INTEGRASE CATALYTIC DOMAIN-CONTAINING PROTEIN"/>
    <property type="match status" value="1"/>
</dbReference>
<dbReference type="OrthoDB" id="5392716at2759"/>
<dbReference type="InterPro" id="IPR058913">
    <property type="entry name" value="Integrase_dom_put"/>
</dbReference>
<sequence length="413" mass="47101">MSSYMNRNPTGKNQHGPLPTADDPQLQALLQRLHREQKTDSQIAETVMIELGRSTIKRWRGSLTLLKSRKVAKTTHLQLLEQAILNQMESDPSGRHGVRSIWSRLAFEENLHVPRRIVAEVMHVHAPEGFEYRAPEGRNPTRTEKFPLGPHERWSCDGHDKLNKIGCSIYGIVDDATSRYLGIWVVPSNREGTVVAYLYLSLVLSYGGIPIQNASDCGSETTQMAGLQMALRDEYSLQEHNVPAHSYVTSTHNIAVERGWRRIREHWGDNAFLRFNEGISEGLYNPDDPLQHNLSRWLWSFVFQQGLDKAVAFLNAKKMRLDRDKPGPSGISRDDAFRYPSRWGGRDDLLIQVDCDVVSAMRDEIYEEGLLSFVDSDFAMRAHNALKRLNLTLEQVTVENAWVVFTQLLPLMK</sequence>
<accession>A0A4Q2DSL1</accession>
<feature type="region of interest" description="Disordered" evidence="1">
    <location>
        <begin position="1"/>
        <end position="22"/>
    </location>
</feature>
<protein>
    <recommendedName>
        <fullName evidence="2">Integrase catalytic domain-containing protein</fullName>
    </recommendedName>
</protein>
<organism evidence="3 4">
    <name type="scientific">Candolleomyces aberdarensis</name>
    <dbReference type="NCBI Taxonomy" id="2316362"/>
    <lineage>
        <taxon>Eukaryota</taxon>
        <taxon>Fungi</taxon>
        <taxon>Dikarya</taxon>
        <taxon>Basidiomycota</taxon>
        <taxon>Agaricomycotina</taxon>
        <taxon>Agaricomycetes</taxon>
        <taxon>Agaricomycetidae</taxon>
        <taxon>Agaricales</taxon>
        <taxon>Agaricineae</taxon>
        <taxon>Psathyrellaceae</taxon>
        <taxon>Candolleomyces</taxon>
    </lineage>
</organism>
<dbReference type="Pfam" id="PF24764">
    <property type="entry name" value="rva_4"/>
    <property type="match status" value="1"/>
</dbReference>
<dbReference type="InterPro" id="IPR001584">
    <property type="entry name" value="Integrase_cat-core"/>
</dbReference>
<feature type="compositionally biased region" description="Polar residues" evidence="1">
    <location>
        <begin position="1"/>
        <end position="13"/>
    </location>
</feature>
<feature type="domain" description="Integrase catalytic" evidence="2">
    <location>
        <begin position="146"/>
        <end position="336"/>
    </location>
</feature>
<evidence type="ECO:0000313" key="4">
    <source>
        <dbReference type="Proteomes" id="UP000290288"/>
    </source>
</evidence>
<keyword evidence="4" id="KW-1185">Reference proteome</keyword>
<dbReference type="PANTHER" id="PTHR46177:SF1">
    <property type="entry name" value="INTEGRASE CATALYTIC DOMAIN-CONTAINING PROTEIN"/>
    <property type="match status" value="1"/>
</dbReference>
<reference evidence="3 4" key="1">
    <citation type="submission" date="2019-01" db="EMBL/GenBank/DDBJ databases">
        <title>Draft genome sequence of Psathyrella aberdarensis IHI B618.</title>
        <authorList>
            <person name="Buettner E."/>
            <person name="Kellner H."/>
        </authorList>
    </citation>
    <scope>NUCLEOTIDE SEQUENCE [LARGE SCALE GENOMIC DNA]</scope>
    <source>
        <strain evidence="3 4">IHI B618</strain>
    </source>
</reference>
<evidence type="ECO:0000313" key="3">
    <source>
        <dbReference type="EMBL" id="RXW23239.1"/>
    </source>
</evidence>
<evidence type="ECO:0000256" key="1">
    <source>
        <dbReference type="SAM" id="MobiDB-lite"/>
    </source>
</evidence>
<gene>
    <name evidence="3" type="ORF">EST38_g2615</name>
</gene>
<dbReference type="AlphaFoldDB" id="A0A4Q2DSL1"/>
<evidence type="ECO:0000259" key="2">
    <source>
        <dbReference type="PROSITE" id="PS50994"/>
    </source>
</evidence>
<proteinExistence type="predicted"/>
<comment type="caution">
    <text evidence="3">The sequence shown here is derived from an EMBL/GenBank/DDBJ whole genome shotgun (WGS) entry which is preliminary data.</text>
</comment>
<dbReference type="EMBL" id="SDEE01000047">
    <property type="protein sequence ID" value="RXW23239.1"/>
    <property type="molecule type" value="Genomic_DNA"/>
</dbReference>
<dbReference type="GO" id="GO:0015074">
    <property type="term" value="P:DNA integration"/>
    <property type="evidence" value="ECO:0007669"/>
    <property type="project" value="InterPro"/>
</dbReference>
<dbReference type="Proteomes" id="UP000290288">
    <property type="component" value="Unassembled WGS sequence"/>
</dbReference>